<dbReference type="GO" id="GO:0005975">
    <property type="term" value="P:carbohydrate metabolic process"/>
    <property type="evidence" value="ECO:0007669"/>
    <property type="project" value="InterPro"/>
</dbReference>
<evidence type="ECO:0000313" key="2">
    <source>
        <dbReference type="EMBL" id="ACL16173.1"/>
    </source>
</evidence>
<dbReference type="STRING" id="521011.Mpal_0811"/>
<reference evidence="2 3" key="1">
    <citation type="journal article" date="2015" name="Genome Announc.">
        <title>Complete Genome Sequence of Methanosphaerula palustris E1-9CT, a Hydrogenotrophic Methanogen Isolated from a Minerotrophic Fen Peatland.</title>
        <authorList>
            <person name="Cadillo-Quiroz H."/>
            <person name="Browne P."/>
            <person name="Kyrpides N."/>
            <person name="Woyke T."/>
            <person name="Goodwin L."/>
            <person name="Detter C."/>
            <person name="Yavitt J.B."/>
            <person name="Zinder S.H."/>
        </authorList>
    </citation>
    <scope>NUCLEOTIDE SEQUENCE [LARGE SCALE GENOMIC DNA]</scope>
    <source>
        <strain evidence="3">ATCC BAA-1556 / DSM 19958 / E1-9c</strain>
    </source>
</reference>
<name>B8GG99_METPE</name>
<dbReference type="GeneID" id="7272301"/>
<dbReference type="KEGG" id="mpl:Mpal_0811"/>
<organism evidence="2 3">
    <name type="scientific">Methanosphaerula palustris (strain ATCC BAA-1556 / DSM 19958 / E1-9c)</name>
    <dbReference type="NCBI Taxonomy" id="521011"/>
    <lineage>
        <taxon>Archaea</taxon>
        <taxon>Methanobacteriati</taxon>
        <taxon>Methanobacteriota</taxon>
        <taxon>Stenosarchaea group</taxon>
        <taxon>Methanomicrobia</taxon>
        <taxon>Methanomicrobiales</taxon>
        <taxon>Methanoregulaceae</taxon>
        <taxon>Methanosphaerula</taxon>
    </lineage>
</organism>
<sequence>MLEKKRDTPEHGELIVCITGDIDDFCSETIECLARYFSILHKNNIRAELFITSKGAEEYPERIEYIIKQHHVIGGHGDVHIGFHQSLSIQIERLKTMIKSFYHDFDLNIEGFRSPLHCHNQNTYLAVEKAGLKYDCSKKRFEIVFKRIPFYEKRYIYTKSYPIARPFLKIIGSVYNGYNKSLPFPFYITPKVLEFPTQGITDYSLIVDSQGPRFSPNEALKIGEIWTECLIELKQRGGGVMTLQAHPGRLSPAYIASLDHFIQNALKLGAVFSTPNEICHRYPG</sequence>
<dbReference type="SUPFAM" id="SSF88713">
    <property type="entry name" value="Glycoside hydrolase/deacetylase"/>
    <property type="match status" value="1"/>
</dbReference>
<dbReference type="HOGENOM" id="CLU_978651_0_0_2"/>
<protein>
    <submittedName>
        <fullName evidence="2">Polysaccharide deacetylase</fullName>
    </submittedName>
</protein>
<feature type="domain" description="NodB homology" evidence="1">
    <location>
        <begin position="33"/>
        <end position="134"/>
    </location>
</feature>
<dbReference type="PANTHER" id="PTHR47561">
    <property type="entry name" value="POLYSACCHARIDE DEACETYLASE FAMILY PROTEIN (AFU_ORTHOLOGUE AFUA_6G05030)"/>
    <property type="match status" value="1"/>
</dbReference>
<proteinExistence type="predicted"/>
<dbReference type="InterPro" id="IPR002509">
    <property type="entry name" value="NODB_dom"/>
</dbReference>
<evidence type="ECO:0000313" key="3">
    <source>
        <dbReference type="Proteomes" id="UP000002457"/>
    </source>
</evidence>
<dbReference type="Pfam" id="PF01522">
    <property type="entry name" value="Polysacc_deac_1"/>
    <property type="match status" value="1"/>
</dbReference>
<dbReference type="EMBL" id="CP001338">
    <property type="protein sequence ID" value="ACL16173.1"/>
    <property type="molecule type" value="Genomic_DNA"/>
</dbReference>
<dbReference type="InterPro" id="IPR011330">
    <property type="entry name" value="Glyco_hydro/deAcase_b/a-brl"/>
</dbReference>
<dbReference type="PANTHER" id="PTHR47561:SF1">
    <property type="entry name" value="POLYSACCHARIDE DEACETYLASE FAMILY PROTEIN (AFU_ORTHOLOGUE AFUA_6G05030)"/>
    <property type="match status" value="1"/>
</dbReference>
<dbReference type="eggNOG" id="arCOG02876">
    <property type="taxonomic scope" value="Archaea"/>
</dbReference>
<dbReference type="RefSeq" id="WP_012617492.1">
    <property type="nucleotide sequence ID" value="NC_011832.1"/>
</dbReference>
<dbReference type="Proteomes" id="UP000002457">
    <property type="component" value="Chromosome"/>
</dbReference>
<accession>B8GG99</accession>
<evidence type="ECO:0000259" key="1">
    <source>
        <dbReference type="Pfam" id="PF01522"/>
    </source>
</evidence>
<keyword evidence="3" id="KW-1185">Reference proteome</keyword>
<dbReference type="GO" id="GO:0016810">
    <property type="term" value="F:hydrolase activity, acting on carbon-nitrogen (but not peptide) bonds"/>
    <property type="evidence" value="ECO:0007669"/>
    <property type="project" value="InterPro"/>
</dbReference>
<dbReference type="AlphaFoldDB" id="B8GG99"/>
<dbReference type="Gene3D" id="3.20.20.370">
    <property type="entry name" value="Glycoside hydrolase/deacetylase"/>
    <property type="match status" value="1"/>
</dbReference>
<gene>
    <name evidence="2" type="ordered locus">Mpal_0811</name>
</gene>